<protein>
    <recommendedName>
        <fullName evidence="2">DUF7722 domain-containing protein</fullName>
    </recommendedName>
</protein>
<evidence type="ECO:0000313" key="4">
    <source>
        <dbReference type="Proteomes" id="UP000594263"/>
    </source>
</evidence>
<evidence type="ECO:0000313" key="3">
    <source>
        <dbReference type="EnsemblPlants" id="Kaladp0042s0255.1.v1.1.CDS.1"/>
    </source>
</evidence>
<feature type="signal peptide" evidence="1">
    <location>
        <begin position="1"/>
        <end position="23"/>
    </location>
</feature>
<dbReference type="InterPro" id="IPR056139">
    <property type="entry name" value="DUF7722"/>
</dbReference>
<reference evidence="3" key="1">
    <citation type="submission" date="2021-01" db="UniProtKB">
        <authorList>
            <consortium name="EnsemblPlants"/>
        </authorList>
    </citation>
    <scope>IDENTIFICATION</scope>
</reference>
<sequence length="102" mass="11296">MHATMVNWVVYLWCSIITGTGTSTGTGGEPVKQLCNGGDCSGKKSTGFQMPLQYPRFTRSDYEKMDESRLKLLLAEYGLTVEGGLDELRAYAIGAFLWPNQH</sequence>
<dbReference type="Pfam" id="PF24847">
    <property type="entry name" value="DUF7722"/>
    <property type="match status" value="1"/>
</dbReference>
<keyword evidence="4" id="KW-1185">Reference proteome</keyword>
<feature type="domain" description="DUF7722" evidence="2">
    <location>
        <begin position="54"/>
        <end position="99"/>
    </location>
</feature>
<name>A0A7N0TQM8_KALFE</name>
<keyword evidence="1" id="KW-0732">Signal</keyword>
<dbReference type="Proteomes" id="UP000594263">
    <property type="component" value="Unplaced"/>
</dbReference>
<dbReference type="EnsemblPlants" id="Kaladp0042s0255.1.v1.1">
    <property type="protein sequence ID" value="Kaladp0042s0255.1.v1.1.CDS.1"/>
    <property type="gene ID" value="Kaladp0042s0255.v1.1"/>
</dbReference>
<dbReference type="PANTHER" id="PTHR33513">
    <property type="entry name" value="OS06G0523300 PROTEIN"/>
    <property type="match status" value="1"/>
</dbReference>
<evidence type="ECO:0000256" key="1">
    <source>
        <dbReference type="SAM" id="SignalP"/>
    </source>
</evidence>
<feature type="chain" id="PRO_5029475740" description="DUF7722 domain-containing protein" evidence="1">
    <location>
        <begin position="24"/>
        <end position="102"/>
    </location>
</feature>
<evidence type="ECO:0000259" key="2">
    <source>
        <dbReference type="Pfam" id="PF24847"/>
    </source>
</evidence>
<dbReference type="AlphaFoldDB" id="A0A7N0TQM8"/>
<accession>A0A7N0TQM8</accession>
<dbReference type="Gramene" id="Kaladp0042s0255.1.v1.1">
    <property type="protein sequence ID" value="Kaladp0042s0255.1.v1.1.CDS.1"/>
    <property type="gene ID" value="Kaladp0042s0255.v1.1"/>
</dbReference>
<proteinExistence type="predicted"/>
<organism evidence="3 4">
    <name type="scientific">Kalanchoe fedtschenkoi</name>
    <name type="common">Lavender scallops</name>
    <name type="synonym">South American air plant</name>
    <dbReference type="NCBI Taxonomy" id="63787"/>
    <lineage>
        <taxon>Eukaryota</taxon>
        <taxon>Viridiplantae</taxon>
        <taxon>Streptophyta</taxon>
        <taxon>Embryophyta</taxon>
        <taxon>Tracheophyta</taxon>
        <taxon>Spermatophyta</taxon>
        <taxon>Magnoliopsida</taxon>
        <taxon>eudicotyledons</taxon>
        <taxon>Gunneridae</taxon>
        <taxon>Pentapetalae</taxon>
        <taxon>Saxifragales</taxon>
        <taxon>Crassulaceae</taxon>
        <taxon>Kalanchoe</taxon>
    </lineage>
</organism>